<accession>A0A858YCS5</accession>
<dbReference type="PANTHER" id="PTHR11995:SF14">
    <property type="entry name" value="NADH DEHYDROGENASE [UBIQUINONE] IRON-SULFUR PROTEIN 7, MITOCHONDRIAL"/>
    <property type="match status" value="1"/>
</dbReference>
<dbReference type="EMBL" id="MT133567">
    <property type="protein sequence ID" value="QJU48724.1"/>
    <property type="molecule type" value="Genomic_DNA"/>
</dbReference>
<reference evidence="2" key="1">
    <citation type="submission" date="2020-03" db="EMBL/GenBank/DDBJ databases">
        <title>The complete chloroplast genome sequence of Abies georgei var. smithii (Pinaceae).</title>
        <authorList>
            <person name="Chen S."/>
        </authorList>
    </citation>
    <scope>NUCLEOTIDE SEQUENCE</scope>
</reference>
<dbReference type="Gene3D" id="3.40.50.12280">
    <property type="match status" value="1"/>
</dbReference>
<dbReference type="GO" id="GO:0045271">
    <property type="term" value="C:respiratory chain complex I"/>
    <property type="evidence" value="ECO:0007669"/>
    <property type="project" value="TreeGrafter"/>
</dbReference>
<dbReference type="RefSeq" id="YP_010038353.1">
    <property type="nucleotide sequence ID" value="NC_054152.1"/>
</dbReference>
<proteinExistence type="predicted"/>
<geneLocation type="chloroplast" evidence="2"/>
<dbReference type="GO" id="GO:0051536">
    <property type="term" value="F:iron-sulfur cluster binding"/>
    <property type="evidence" value="ECO:0007669"/>
    <property type="project" value="InterPro"/>
</dbReference>
<dbReference type="GO" id="GO:0008137">
    <property type="term" value="F:NADH dehydrogenase (ubiquinone) activity"/>
    <property type="evidence" value="ECO:0007669"/>
    <property type="project" value="TreeGrafter"/>
</dbReference>
<evidence type="ECO:0000313" key="2">
    <source>
        <dbReference type="EMBL" id="QJU48724.1"/>
    </source>
</evidence>
<protein>
    <submittedName>
        <fullName evidence="2">NADH-plastoquinone oxidoreductase subunit K</fullName>
    </submittedName>
</protein>
<dbReference type="GO" id="GO:0009060">
    <property type="term" value="P:aerobic respiration"/>
    <property type="evidence" value="ECO:0007669"/>
    <property type="project" value="TreeGrafter"/>
</dbReference>
<keyword evidence="2" id="KW-0150">Chloroplast</keyword>
<dbReference type="InterPro" id="IPR006137">
    <property type="entry name" value="NADH_UbQ_OxRdtase-like_20kDa"/>
</dbReference>
<dbReference type="Pfam" id="PF01058">
    <property type="entry name" value="Oxidored_q6"/>
    <property type="match status" value="1"/>
</dbReference>
<dbReference type="GO" id="GO:0015990">
    <property type="term" value="P:electron transport coupled proton transport"/>
    <property type="evidence" value="ECO:0007669"/>
    <property type="project" value="TreeGrafter"/>
</dbReference>
<gene>
    <name evidence="2" type="primary">ndhK</name>
</gene>
<dbReference type="GeneID" id="63642951"/>
<organism evidence="2">
    <name type="scientific">Abies georgei var. smithii</name>
    <dbReference type="NCBI Taxonomy" id="2358304"/>
    <lineage>
        <taxon>Eukaryota</taxon>
        <taxon>Viridiplantae</taxon>
        <taxon>Streptophyta</taxon>
        <taxon>Embryophyta</taxon>
        <taxon>Tracheophyta</taxon>
        <taxon>Spermatophyta</taxon>
        <taxon>Pinopsida</taxon>
        <taxon>Pinidae</taxon>
        <taxon>Conifers I</taxon>
        <taxon>Pinales</taxon>
        <taxon>Pinaceae</taxon>
        <taxon>Abies</taxon>
    </lineage>
</organism>
<name>A0A858YCS5_9CONI</name>
<dbReference type="AlphaFoldDB" id="A0A858YCS5"/>
<evidence type="ECO:0000259" key="1">
    <source>
        <dbReference type="Pfam" id="PF01058"/>
    </source>
</evidence>
<feature type="domain" description="NADH:ubiquinone oxidoreductase-like 20kDa subunit" evidence="1">
    <location>
        <begin position="1"/>
        <end position="56"/>
    </location>
</feature>
<keyword evidence="2" id="KW-0934">Plastid</keyword>
<sequence length="56" mass="6058">MPEPKYVVTMGACSITEKCLVQIISYSTVRGVDKLIPADVHSPSCPLEPEAIIDVL</sequence>
<dbReference type="SUPFAM" id="SSF56770">
    <property type="entry name" value="HydA/Nqo6-like"/>
    <property type="match status" value="1"/>
</dbReference>
<dbReference type="PANTHER" id="PTHR11995">
    <property type="entry name" value="NADH DEHYDROGENASE"/>
    <property type="match status" value="1"/>
</dbReference>